<dbReference type="Pfam" id="PF01032">
    <property type="entry name" value="FecCD"/>
    <property type="match status" value="1"/>
</dbReference>
<dbReference type="GO" id="GO:0022857">
    <property type="term" value="F:transmembrane transporter activity"/>
    <property type="evidence" value="ECO:0007669"/>
    <property type="project" value="InterPro"/>
</dbReference>
<evidence type="ECO:0000256" key="8">
    <source>
        <dbReference type="SAM" id="Phobius"/>
    </source>
</evidence>
<feature type="transmembrane region" description="Helical" evidence="8">
    <location>
        <begin position="131"/>
        <end position="151"/>
    </location>
</feature>
<evidence type="ECO:0000256" key="6">
    <source>
        <dbReference type="ARBA" id="ARBA00022989"/>
    </source>
</evidence>
<sequence length="343" mass="37100">MGELSKASFIREYRGKLFILAILLICCFILSFALGRYPVGPLELFKVFASKVIPFEPSWTIEVETVIFQIRLPRILAAVMIGAALSCAGAAYQGLFQNPMVSPDLLGASAGAGFGAALAILLGLSKYSIALSAFFFGMLTVFLVWVISSSVKNNPSLSLILTGIMVGSLFSAGLSFIKLVADPNNELPAITYWLMGSLSSIRQQDLLLSAIPILLGLIPLMFLRWKLNVMTMGEEEAQTMGVNTKVIRILVIACATLATTASVSVSGMIGWVGLVIPHFTRMIVGSDYRVLIPASMLLGASFLLIVDNFSRLLATQEIPLGILTAFVGAPFFMYLILREGNRR</sequence>
<dbReference type="STRING" id="1637975.AN957_23920"/>
<dbReference type="InterPro" id="IPR037294">
    <property type="entry name" value="ABC_BtuC-like"/>
</dbReference>
<evidence type="ECO:0000256" key="2">
    <source>
        <dbReference type="ARBA" id="ARBA00007935"/>
    </source>
</evidence>
<dbReference type="Gene3D" id="1.10.3470.10">
    <property type="entry name" value="ABC transporter involved in vitamin B12 uptake, BtuC"/>
    <property type="match status" value="1"/>
</dbReference>
<keyword evidence="7 8" id="KW-0472">Membrane</keyword>
<dbReference type="PANTHER" id="PTHR30472:SF70">
    <property type="entry name" value="MOLYBDATE IMPORT SYSTEM PERMEASE PROTEIN MOLB"/>
    <property type="match status" value="1"/>
</dbReference>
<dbReference type="EMBL" id="LJIX01000006">
    <property type="protein sequence ID" value="KQL21307.1"/>
    <property type="molecule type" value="Genomic_DNA"/>
</dbReference>
<keyword evidence="6 8" id="KW-1133">Transmembrane helix</keyword>
<evidence type="ECO:0000256" key="5">
    <source>
        <dbReference type="ARBA" id="ARBA00022692"/>
    </source>
</evidence>
<feature type="transmembrane region" description="Helical" evidence="8">
    <location>
        <begin position="105"/>
        <end position="124"/>
    </location>
</feature>
<keyword evidence="4" id="KW-1003">Cell membrane</keyword>
<evidence type="ECO:0000313" key="10">
    <source>
        <dbReference type="Proteomes" id="UP000050996"/>
    </source>
</evidence>
<protein>
    <recommendedName>
        <fullName evidence="11">Iron ABC transporter permease</fullName>
    </recommendedName>
</protein>
<proteinExistence type="inferred from homology"/>
<dbReference type="InterPro" id="IPR000522">
    <property type="entry name" value="ABC_transptr_permease_BtuC"/>
</dbReference>
<keyword evidence="3" id="KW-0813">Transport</keyword>
<dbReference type="GO" id="GO:0033214">
    <property type="term" value="P:siderophore-iron import into cell"/>
    <property type="evidence" value="ECO:0007669"/>
    <property type="project" value="TreeGrafter"/>
</dbReference>
<comment type="similarity">
    <text evidence="2">Belongs to the binding-protein-dependent transport system permease family. FecCD subfamily.</text>
</comment>
<keyword evidence="5 8" id="KW-0812">Transmembrane</keyword>
<feature type="transmembrane region" description="Helical" evidence="8">
    <location>
        <begin position="206"/>
        <end position="227"/>
    </location>
</feature>
<dbReference type="GO" id="GO:0005886">
    <property type="term" value="C:plasma membrane"/>
    <property type="evidence" value="ECO:0007669"/>
    <property type="project" value="UniProtKB-SubCell"/>
</dbReference>
<evidence type="ECO:0000313" key="9">
    <source>
        <dbReference type="EMBL" id="KQL21307.1"/>
    </source>
</evidence>
<dbReference type="FunFam" id="1.10.3470.10:FF:000001">
    <property type="entry name" value="Vitamin B12 ABC transporter permease BtuC"/>
    <property type="match status" value="1"/>
</dbReference>
<evidence type="ECO:0000256" key="1">
    <source>
        <dbReference type="ARBA" id="ARBA00004651"/>
    </source>
</evidence>
<gene>
    <name evidence="9" type="ORF">AN957_23920</name>
</gene>
<name>A0A0Q3VJE8_9BACI</name>
<feature type="transmembrane region" description="Helical" evidence="8">
    <location>
        <begin position="318"/>
        <end position="337"/>
    </location>
</feature>
<dbReference type="RefSeq" id="WP_056686501.1">
    <property type="nucleotide sequence ID" value="NZ_LJIX01000006.1"/>
</dbReference>
<comment type="caution">
    <text evidence="9">The sequence shown here is derived from an EMBL/GenBank/DDBJ whole genome shotgun (WGS) entry which is preliminary data.</text>
</comment>
<evidence type="ECO:0000256" key="4">
    <source>
        <dbReference type="ARBA" id="ARBA00022475"/>
    </source>
</evidence>
<comment type="subcellular location">
    <subcellularLocation>
        <location evidence="1">Cell membrane</location>
        <topology evidence="1">Multi-pass membrane protein</topology>
    </subcellularLocation>
</comment>
<reference evidence="9 10" key="1">
    <citation type="submission" date="2015-09" db="EMBL/GenBank/DDBJ databases">
        <title>Genome sequencing project for genomic taxonomy and phylogenomics of Bacillus-like bacteria.</title>
        <authorList>
            <person name="Liu B."/>
            <person name="Wang J."/>
            <person name="Zhu Y."/>
            <person name="Liu G."/>
            <person name="Chen Q."/>
            <person name="Chen Z."/>
            <person name="Lan J."/>
            <person name="Che J."/>
            <person name="Ge C."/>
            <person name="Shi H."/>
            <person name="Pan Z."/>
            <person name="Liu X."/>
        </authorList>
    </citation>
    <scope>NUCLEOTIDE SEQUENCE [LARGE SCALE GENOMIC DNA]</scope>
    <source>
        <strain evidence="9 10">FJAT-18043</strain>
    </source>
</reference>
<evidence type="ECO:0008006" key="11">
    <source>
        <dbReference type="Google" id="ProtNLM"/>
    </source>
</evidence>
<dbReference type="SUPFAM" id="SSF81345">
    <property type="entry name" value="ABC transporter involved in vitamin B12 uptake, BtuC"/>
    <property type="match status" value="1"/>
</dbReference>
<feature type="transmembrane region" description="Helical" evidence="8">
    <location>
        <begin position="75"/>
        <end position="93"/>
    </location>
</feature>
<feature type="transmembrane region" description="Helical" evidence="8">
    <location>
        <begin position="157"/>
        <end position="177"/>
    </location>
</feature>
<dbReference type="AlphaFoldDB" id="A0A0Q3VJE8"/>
<feature type="transmembrane region" description="Helical" evidence="8">
    <location>
        <begin position="247"/>
        <end position="276"/>
    </location>
</feature>
<dbReference type="CDD" id="cd06550">
    <property type="entry name" value="TM_ABC_iron-siderophores_like"/>
    <property type="match status" value="1"/>
</dbReference>
<accession>A0A0Q3VJE8</accession>
<evidence type="ECO:0000256" key="7">
    <source>
        <dbReference type="ARBA" id="ARBA00023136"/>
    </source>
</evidence>
<dbReference type="PATRIC" id="fig|1637975.4.peg.4816"/>
<organism evidence="9 10">
    <name type="scientific">Cytobacillus solani</name>
    <dbReference type="NCBI Taxonomy" id="1637975"/>
    <lineage>
        <taxon>Bacteria</taxon>
        <taxon>Bacillati</taxon>
        <taxon>Bacillota</taxon>
        <taxon>Bacilli</taxon>
        <taxon>Bacillales</taxon>
        <taxon>Bacillaceae</taxon>
        <taxon>Cytobacillus</taxon>
    </lineage>
</organism>
<feature type="transmembrane region" description="Helical" evidence="8">
    <location>
        <begin position="288"/>
        <end position="306"/>
    </location>
</feature>
<evidence type="ECO:0000256" key="3">
    <source>
        <dbReference type="ARBA" id="ARBA00022448"/>
    </source>
</evidence>
<feature type="transmembrane region" description="Helical" evidence="8">
    <location>
        <begin position="17"/>
        <end position="37"/>
    </location>
</feature>
<keyword evidence="10" id="KW-1185">Reference proteome</keyword>
<dbReference type="Proteomes" id="UP000050996">
    <property type="component" value="Unassembled WGS sequence"/>
</dbReference>
<dbReference type="PANTHER" id="PTHR30472">
    <property type="entry name" value="FERRIC ENTEROBACTIN TRANSPORT SYSTEM PERMEASE PROTEIN"/>
    <property type="match status" value="1"/>
</dbReference>